<sequence length="153" mass="17165">MFLVSNYPQVPIVTTNPATDDVRQQELARAPVVPPREADKSASERALDPEHDRINQQKSGKLKRRHSDEDSSGEEGQQQHPSQSRPQFEIWRPPTFARPGVSRQGGDGSGPRVDAHPAAHLNDTDYQRFTRVIKRFYTQVAQPAEPSAFQVNA</sequence>
<feature type="compositionally biased region" description="Polar residues" evidence="1">
    <location>
        <begin position="74"/>
        <end position="86"/>
    </location>
</feature>
<feature type="compositionally biased region" description="Basic and acidic residues" evidence="1">
    <location>
        <begin position="36"/>
        <end position="55"/>
    </location>
</feature>
<feature type="compositionally biased region" description="Polar residues" evidence="1">
    <location>
        <begin position="1"/>
        <end position="18"/>
    </location>
</feature>
<reference evidence="3" key="1">
    <citation type="submission" date="2016-10" db="EMBL/GenBank/DDBJ databases">
        <authorList>
            <person name="Varghese N."/>
            <person name="Submissions S."/>
        </authorList>
    </citation>
    <scope>NUCLEOTIDE SEQUENCE [LARGE SCALE GENOMIC DNA]</scope>
    <source>
        <strain evidence="3">DSM 23317</strain>
    </source>
</reference>
<keyword evidence="3" id="KW-1185">Reference proteome</keyword>
<name>A0A1G8ZJM1_9GAMM</name>
<dbReference type="AlphaFoldDB" id="A0A1G8ZJM1"/>
<feature type="compositionally biased region" description="Basic and acidic residues" evidence="1">
    <location>
        <begin position="113"/>
        <end position="123"/>
    </location>
</feature>
<organism evidence="2 3">
    <name type="scientific">Ferrimonas sediminum</name>
    <dbReference type="NCBI Taxonomy" id="718193"/>
    <lineage>
        <taxon>Bacteria</taxon>
        <taxon>Pseudomonadati</taxon>
        <taxon>Pseudomonadota</taxon>
        <taxon>Gammaproteobacteria</taxon>
        <taxon>Alteromonadales</taxon>
        <taxon>Ferrimonadaceae</taxon>
        <taxon>Ferrimonas</taxon>
    </lineage>
</organism>
<evidence type="ECO:0000313" key="3">
    <source>
        <dbReference type="Proteomes" id="UP000199527"/>
    </source>
</evidence>
<evidence type="ECO:0000313" key="2">
    <source>
        <dbReference type="EMBL" id="SDK15241.1"/>
    </source>
</evidence>
<protein>
    <submittedName>
        <fullName evidence="2">Uncharacterized protein</fullName>
    </submittedName>
</protein>
<accession>A0A1G8ZJM1</accession>
<dbReference type="EMBL" id="FNEM01000020">
    <property type="protein sequence ID" value="SDK15241.1"/>
    <property type="molecule type" value="Genomic_DNA"/>
</dbReference>
<dbReference type="Proteomes" id="UP000199527">
    <property type="component" value="Unassembled WGS sequence"/>
</dbReference>
<proteinExistence type="predicted"/>
<gene>
    <name evidence="2" type="ORF">SAMN04488540_12031</name>
</gene>
<feature type="region of interest" description="Disordered" evidence="1">
    <location>
        <begin position="1"/>
        <end position="123"/>
    </location>
</feature>
<evidence type="ECO:0000256" key="1">
    <source>
        <dbReference type="SAM" id="MobiDB-lite"/>
    </source>
</evidence>